<keyword evidence="4 10" id="KW-0812">Transmembrane</keyword>
<protein>
    <submittedName>
        <fullName evidence="11">Signal peptidase II</fullName>
        <ecNumber evidence="11">3.4.23.36</ecNumber>
    </submittedName>
</protein>
<dbReference type="GO" id="GO:0006508">
    <property type="term" value="P:proteolysis"/>
    <property type="evidence" value="ECO:0007669"/>
    <property type="project" value="UniProtKB-KW"/>
</dbReference>
<evidence type="ECO:0000256" key="3">
    <source>
        <dbReference type="ARBA" id="ARBA00022670"/>
    </source>
</evidence>
<keyword evidence="6 11" id="KW-0378">Hydrolase</keyword>
<evidence type="ECO:0000256" key="8">
    <source>
        <dbReference type="ARBA" id="ARBA00023136"/>
    </source>
</evidence>
<evidence type="ECO:0000256" key="5">
    <source>
        <dbReference type="ARBA" id="ARBA00022750"/>
    </source>
</evidence>
<evidence type="ECO:0000256" key="9">
    <source>
        <dbReference type="RuleBase" id="RU004181"/>
    </source>
</evidence>
<dbReference type="Proteomes" id="UP000824223">
    <property type="component" value="Unassembled WGS sequence"/>
</dbReference>
<evidence type="ECO:0000256" key="1">
    <source>
        <dbReference type="ARBA" id="ARBA00006139"/>
    </source>
</evidence>
<keyword evidence="8 10" id="KW-0472">Membrane</keyword>
<dbReference type="PANTHER" id="PTHR33695:SF1">
    <property type="entry name" value="LIPOPROTEIN SIGNAL PEPTIDASE"/>
    <property type="match status" value="1"/>
</dbReference>
<evidence type="ECO:0000256" key="10">
    <source>
        <dbReference type="SAM" id="Phobius"/>
    </source>
</evidence>
<keyword evidence="7 10" id="KW-1133">Transmembrane helix</keyword>
<dbReference type="EMBL" id="DXAK01000043">
    <property type="protein sequence ID" value="HJA07111.1"/>
    <property type="molecule type" value="Genomic_DNA"/>
</dbReference>
<dbReference type="EC" id="3.4.23.36" evidence="11"/>
<dbReference type="InterPro" id="IPR001872">
    <property type="entry name" value="Peptidase_A8"/>
</dbReference>
<gene>
    <name evidence="11" type="primary">lspA</name>
    <name evidence="11" type="ORF">H9798_08245</name>
</gene>
<comment type="caution">
    <text evidence="11">The sequence shown here is derived from an EMBL/GenBank/DDBJ whole genome shotgun (WGS) entry which is preliminary data.</text>
</comment>
<evidence type="ECO:0000313" key="12">
    <source>
        <dbReference type="Proteomes" id="UP000824223"/>
    </source>
</evidence>
<keyword evidence="5" id="KW-0064">Aspartyl protease</keyword>
<accession>A0A9D2KJY1</accession>
<evidence type="ECO:0000256" key="2">
    <source>
        <dbReference type="ARBA" id="ARBA00022475"/>
    </source>
</evidence>
<evidence type="ECO:0000256" key="6">
    <source>
        <dbReference type="ARBA" id="ARBA00022801"/>
    </source>
</evidence>
<organism evidence="11 12">
    <name type="scientific">Candidatus Mediterraneibacter pullicola</name>
    <dbReference type="NCBI Taxonomy" id="2838682"/>
    <lineage>
        <taxon>Bacteria</taxon>
        <taxon>Bacillati</taxon>
        <taxon>Bacillota</taxon>
        <taxon>Clostridia</taxon>
        <taxon>Lachnospirales</taxon>
        <taxon>Lachnospiraceae</taxon>
        <taxon>Mediterraneibacter</taxon>
    </lineage>
</organism>
<dbReference type="PRINTS" id="PR00781">
    <property type="entry name" value="LIPOSIGPTASE"/>
</dbReference>
<evidence type="ECO:0000313" key="11">
    <source>
        <dbReference type="EMBL" id="HJA07111.1"/>
    </source>
</evidence>
<dbReference type="GO" id="GO:0016020">
    <property type="term" value="C:membrane"/>
    <property type="evidence" value="ECO:0007669"/>
    <property type="project" value="InterPro"/>
</dbReference>
<name>A0A9D2KJY1_9FIRM</name>
<dbReference type="Pfam" id="PF01252">
    <property type="entry name" value="Peptidase_A8"/>
    <property type="match status" value="1"/>
</dbReference>
<comment type="similarity">
    <text evidence="1 9">Belongs to the peptidase A8 family.</text>
</comment>
<feature type="transmembrane region" description="Helical" evidence="10">
    <location>
        <begin position="61"/>
        <end position="82"/>
    </location>
</feature>
<reference evidence="11" key="1">
    <citation type="journal article" date="2021" name="PeerJ">
        <title>Extensive microbial diversity within the chicken gut microbiome revealed by metagenomics and culture.</title>
        <authorList>
            <person name="Gilroy R."/>
            <person name="Ravi A."/>
            <person name="Getino M."/>
            <person name="Pursley I."/>
            <person name="Horton D.L."/>
            <person name="Alikhan N.F."/>
            <person name="Baker D."/>
            <person name="Gharbi K."/>
            <person name="Hall N."/>
            <person name="Watson M."/>
            <person name="Adriaenssens E.M."/>
            <person name="Foster-Nyarko E."/>
            <person name="Jarju S."/>
            <person name="Secka A."/>
            <person name="Antonio M."/>
            <person name="Oren A."/>
            <person name="Chaudhuri R.R."/>
            <person name="La Ragione R."/>
            <person name="Hildebrand F."/>
            <person name="Pallen M.J."/>
        </authorList>
    </citation>
    <scope>NUCLEOTIDE SEQUENCE</scope>
    <source>
        <strain evidence="11">ChiSjej2B20-11307</strain>
    </source>
</reference>
<dbReference type="PANTHER" id="PTHR33695">
    <property type="entry name" value="LIPOPROTEIN SIGNAL PEPTIDASE"/>
    <property type="match status" value="1"/>
</dbReference>
<keyword evidence="3" id="KW-0645">Protease</keyword>
<dbReference type="AlphaFoldDB" id="A0A9D2KJY1"/>
<keyword evidence="2" id="KW-1003">Cell membrane</keyword>
<evidence type="ECO:0000256" key="4">
    <source>
        <dbReference type="ARBA" id="ARBA00022692"/>
    </source>
</evidence>
<dbReference type="NCBIfam" id="TIGR00077">
    <property type="entry name" value="lspA"/>
    <property type="match status" value="1"/>
</dbReference>
<reference evidence="11" key="2">
    <citation type="submission" date="2021-04" db="EMBL/GenBank/DDBJ databases">
        <authorList>
            <person name="Gilroy R."/>
        </authorList>
    </citation>
    <scope>NUCLEOTIDE SEQUENCE</scope>
    <source>
        <strain evidence="11">ChiSjej2B20-11307</strain>
    </source>
</reference>
<sequence>MKKRWFLYEATALFGADQICKTYVEQNLDPEEEKRLTDRVVLRRAHNRGISFGILKDTPKAVLTLSVLAASIVTVIQVFSMFQRKRILRSVSLSALAAGAWSNTFDRFARGYVVDYIGFPCRKKKVSSVTYNFADFFIAMGAAGTLAGELFSSK</sequence>
<dbReference type="GO" id="GO:0004190">
    <property type="term" value="F:aspartic-type endopeptidase activity"/>
    <property type="evidence" value="ECO:0007669"/>
    <property type="project" value="UniProtKB-KW"/>
</dbReference>
<evidence type="ECO:0000256" key="7">
    <source>
        <dbReference type="ARBA" id="ARBA00022989"/>
    </source>
</evidence>
<proteinExistence type="inferred from homology"/>